<dbReference type="GO" id="GO:0046872">
    <property type="term" value="F:metal ion binding"/>
    <property type="evidence" value="ECO:0007669"/>
    <property type="project" value="UniProtKB-KW"/>
</dbReference>
<comment type="similarity">
    <text evidence="2">Belongs to the organic radical-activating enzymes family.</text>
</comment>
<evidence type="ECO:0000256" key="6">
    <source>
        <dbReference type="ARBA" id="ARBA00023002"/>
    </source>
</evidence>
<keyword evidence="4" id="KW-0949">S-adenosyl-L-methionine</keyword>
<dbReference type="AlphaFoldDB" id="K1U491"/>
<evidence type="ECO:0000256" key="4">
    <source>
        <dbReference type="ARBA" id="ARBA00022691"/>
    </source>
</evidence>
<evidence type="ECO:0000256" key="7">
    <source>
        <dbReference type="ARBA" id="ARBA00023004"/>
    </source>
</evidence>
<reference evidence="10" key="1">
    <citation type="journal article" date="2013" name="Environ. Microbiol.">
        <title>Microbiota from the distal guts of lean and obese adolescents exhibit partial functional redundancy besides clear differences in community structure.</title>
        <authorList>
            <person name="Ferrer M."/>
            <person name="Ruiz A."/>
            <person name="Lanza F."/>
            <person name="Haange S.B."/>
            <person name="Oberbach A."/>
            <person name="Till H."/>
            <person name="Bargiela R."/>
            <person name="Campoy C."/>
            <person name="Segura M.T."/>
            <person name="Richter M."/>
            <person name="von Bergen M."/>
            <person name="Seifert J."/>
            <person name="Suarez A."/>
        </authorList>
    </citation>
    <scope>NUCLEOTIDE SEQUENCE</scope>
</reference>
<keyword evidence="8" id="KW-0411">Iron-sulfur</keyword>
<dbReference type="CDD" id="cd01335">
    <property type="entry name" value="Radical_SAM"/>
    <property type="match status" value="1"/>
</dbReference>
<protein>
    <submittedName>
        <fullName evidence="10">Pyruvate formate-lyase 1-activating enzyme</fullName>
    </submittedName>
</protein>
<dbReference type="InterPro" id="IPR058240">
    <property type="entry name" value="rSAM_sf"/>
</dbReference>
<dbReference type="GO" id="GO:0016829">
    <property type="term" value="F:lyase activity"/>
    <property type="evidence" value="ECO:0007669"/>
    <property type="project" value="UniProtKB-KW"/>
</dbReference>
<name>K1U491_9ZZZZ</name>
<proteinExistence type="inferred from homology"/>
<dbReference type="SUPFAM" id="SSF102114">
    <property type="entry name" value="Radical SAM enzymes"/>
    <property type="match status" value="1"/>
</dbReference>
<keyword evidence="7" id="KW-0408">Iron</keyword>
<dbReference type="InterPro" id="IPR001989">
    <property type="entry name" value="Radical_activat_CS"/>
</dbReference>
<feature type="domain" description="Radical SAM core" evidence="9">
    <location>
        <begin position="20"/>
        <end position="152"/>
    </location>
</feature>
<accession>K1U491</accession>
<feature type="non-terminal residue" evidence="10">
    <location>
        <position position="152"/>
    </location>
</feature>
<keyword evidence="10" id="KW-0456">Lyase</keyword>
<evidence type="ECO:0000313" key="10">
    <source>
        <dbReference type="EMBL" id="EKC66316.1"/>
    </source>
</evidence>
<dbReference type="Pfam" id="PF13353">
    <property type="entry name" value="Fer4_12"/>
    <property type="match status" value="1"/>
</dbReference>
<dbReference type="PANTHER" id="PTHR30352">
    <property type="entry name" value="PYRUVATE FORMATE-LYASE-ACTIVATING ENZYME"/>
    <property type="match status" value="1"/>
</dbReference>
<dbReference type="GO" id="GO:0051539">
    <property type="term" value="F:4 iron, 4 sulfur cluster binding"/>
    <property type="evidence" value="ECO:0007669"/>
    <property type="project" value="UniProtKB-KW"/>
</dbReference>
<evidence type="ECO:0000256" key="2">
    <source>
        <dbReference type="ARBA" id="ARBA00009777"/>
    </source>
</evidence>
<organism evidence="10">
    <name type="scientific">human gut metagenome</name>
    <dbReference type="NCBI Taxonomy" id="408170"/>
    <lineage>
        <taxon>unclassified sequences</taxon>
        <taxon>metagenomes</taxon>
        <taxon>organismal metagenomes</taxon>
    </lineage>
</organism>
<evidence type="ECO:0000256" key="3">
    <source>
        <dbReference type="ARBA" id="ARBA00022485"/>
    </source>
</evidence>
<gene>
    <name evidence="10" type="ORF">LEA_09878</name>
</gene>
<dbReference type="SFLD" id="SFLDS00029">
    <property type="entry name" value="Radical_SAM"/>
    <property type="match status" value="1"/>
</dbReference>
<dbReference type="PROSITE" id="PS51918">
    <property type="entry name" value="RADICAL_SAM"/>
    <property type="match status" value="1"/>
</dbReference>
<sequence>MEQNTPITGRIHSVETFGLVDGPGVRYVLFVQGCAMRCRYCHNPETWPCTIGEQQTPAQALQKALRYRTYWKNNGGLTVSGGEPLLQIDFVSELFRLAKLQGVHTTLDTAGQPYTTAEPFYSKFETLMQNTDLVMLDLKAFYPDRHKALTGC</sequence>
<evidence type="ECO:0000259" key="9">
    <source>
        <dbReference type="PROSITE" id="PS51918"/>
    </source>
</evidence>
<evidence type="ECO:0000256" key="1">
    <source>
        <dbReference type="ARBA" id="ARBA00001966"/>
    </source>
</evidence>
<dbReference type="SFLD" id="SFLDG01066">
    <property type="entry name" value="organic_radical-activating_enz"/>
    <property type="match status" value="1"/>
</dbReference>
<comment type="caution">
    <text evidence="10">The sequence shown here is derived from an EMBL/GenBank/DDBJ whole genome shotgun (WGS) entry which is preliminary data.</text>
</comment>
<keyword evidence="5" id="KW-0479">Metal-binding</keyword>
<dbReference type="InterPro" id="IPR013785">
    <property type="entry name" value="Aldolase_TIM"/>
</dbReference>
<evidence type="ECO:0000256" key="5">
    <source>
        <dbReference type="ARBA" id="ARBA00022723"/>
    </source>
</evidence>
<comment type="cofactor">
    <cofactor evidence="1">
        <name>[4Fe-4S] cluster</name>
        <dbReference type="ChEBI" id="CHEBI:49883"/>
    </cofactor>
</comment>
<dbReference type="PANTHER" id="PTHR30352:SF5">
    <property type="entry name" value="PYRUVATE FORMATE-LYASE 1-ACTIVATING ENZYME"/>
    <property type="match status" value="1"/>
</dbReference>
<evidence type="ECO:0000256" key="8">
    <source>
        <dbReference type="ARBA" id="ARBA00023014"/>
    </source>
</evidence>
<keyword evidence="6" id="KW-0560">Oxidoreductase</keyword>
<dbReference type="GO" id="GO:0016491">
    <property type="term" value="F:oxidoreductase activity"/>
    <property type="evidence" value="ECO:0007669"/>
    <property type="project" value="UniProtKB-KW"/>
</dbReference>
<dbReference type="Gene3D" id="3.20.20.70">
    <property type="entry name" value="Aldolase class I"/>
    <property type="match status" value="1"/>
</dbReference>
<keyword evidence="10" id="KW-0670">Pyruvate</keyword>
<dbReference type="PROSITE" id="PS01087">
    <property type="entry name" value="RADICAL_ACTIVATING"/>
    <property type="match status" value="1"/>
</dbReference>
<keyword evidence="3" id="KW-0004">4Fe-4S</keyword>
<dbReference type="InterPro" id="IPR007197">
    <property type="entry name" value="rSAM"/>
</dbReference>
<dbReference type="InterPro" id="IPR034457">
    <property type="entry name" value="Organic_radical-activating"/>
</dbReference>
<dbReference type="EMBL" id="AJWY01006630">
    <property type="protein sequence ID" value="EKC66316.1"/>
    <property type="molecule type" value="Genomic_DNA"/>
</dbReference>